<organism evidence="1 2">
    <name type="scientific">Daphnia pulex</name>
    <name type="common">Water flea</name>
    <dbReference type="NCBI Taxonomy" id="6669"/>
    <lineage>
        <taxon>Eukaryota</taxon>
        <taxon>Metazoa</taxon>
        <taxon>Ecdysozoa</taxon>
        <taxon>Arthropoda</taxon>
        <taxon>Crustacea</taxon>
        <taxon>Branchiopoda</taxon>
        <taxon>Diplostraca</taxon>
        <taxon>Cladocera</taxon>
        <taxon>Anomopoda</taxon>
        <taxon>Daphniidae</taxon>
        <taxon>Daphnia</taxon>
    </lineage>
</organism>
<dbReference type="OrthoDB" id="10292987at2759"/>
<protein>
    <recommendedName>
        <fullName evidence="3">F-box domain-containing protein</fullName>
    </recommendedName>
</protein>
<name>E9H0P8_DAPPU</name>
<dbReference type="SUPFAM" id="SSF81383">
    <property type="entry name" value="F-box domain"/>
    <property type="match status" value="1"/>
</dbReference>
<accession>E9H0P8</accession>
<evidence type="ECO:0000313" key="1">
    <source>
        <dbReference type="EMBL" id="EFX74713.1"/>
    </source>
</evidence>
<dbReference type="InParanoid" id="E9H0P8"/>
<evidence type="ECO:0008006" key="3">
    <source>
        <dbReference type="Google" id="ProtNLM"/>
    </source>
</evidence>
<dbReference type="HOGENOM" id="CLU_1908805_0_0_1"/>
<dbReference type="Proteomes" id="UP000000305">
    <property type="component" value="Unassembled WGS sequence"/>
</dbReference>
<keyword evidence="2" id="KW-1185">Reference proteome</keyword>
<proteinExistence type="predicted"/>
<sequence>MSLLFLSNEVLICDIFSLDTISISDLQSLMVSCRPLYNIIRESDELWRLKFIQRWGNFLSQTPNSYENVWFEWTTMRLKKAKEVQKAVQNMSSVAYPLGQSPLIVINELIAGSYPIPEYVQNELEEIIYDKKM</sequence>
<evidence type="ECO:0000313" key="2">
    <source>
        <dbReference type="Proteomes" id="UP000000305"/>
    </source>
</evidence>
<dbReference type="AlphaFoldDB" id="E9H0P8"/>
<reference evidence="1 2" key="1">
    <citation type="journal article" date="2011" name="Science">
        <title>The ecoresponsive genome of Daphnia pulex.</title>
        <authorList>
            <person name="Colbourne J.K."/>
            <person name="Pfrender M.E."/>
            <person name="Gilbert D."/>
            <person name="Thomas W.K."/>
            <person name="Tucker A."/>
            <person name="Oakley T.H."/>
            <person name="Tokishita S."/>
            <person name="Aerts A."/>
            <person name="Arnold G.J."/>
            <person name="Basu M.K."/>
            <person name="Bauer D.J."/>
            <person name="Caceres C.E."/>
            <person name="Carmel L."/>
            <person name="Casola C."/>
            <person name="Choi J.H."/>
            <person name="Detter J.C."/>
            <person name="Dong Q."/>
            <person name="Dusheyko S."/>
            <person name="Eads B.D."/>
            <person name="Frohlich T."/>
            <person name="Geiler-Samerotte K.A."/>
            <person name="Gerlach D."/>
            <person name="Hatcher P."/>
            <person name="Jogdeo S."/>
            <person name="Krijgsveld J."/>
            <person name="Kriventseva E.V."/>
            <person name="Kultz D."/>
            <person name="Laforsch C."/>
            <person name="Lindquist E."/>
            <person name="Lopez J."/>
            <person name="Manak J.R."/>
            <person name="Muller J."/>
            <person name="Pangilinan J."/>
            <person name="Patwardhan R.P."/>
            <person name="Pitluck S."/>
            <person name="Pritham E.J."/>
            <person name="Rechtsteiner A."/>
            <person name="Rho M."/>
            <person name="Rogozin I.B."/>
            <person name="Sakarya O."/>
            <person name="Salamov A."/>
            <person name="Schaack S."/>
            <person name="Shapiro H."/>
            <person name="Shiga Y."/>
            <person name="Skalitzky C."/>
            <person name="Smith Z."/>
            <person name="Souvorov A."/>
            <person name="Sung W."/>
            <person name="Tang Z."/>
            <person name="Tsuchiya D."/>
            <person name="Tu H."/>
            <person name="Vos H."/>
            <person name="Wang M."/>
            <person name="Wolf Y.I."/>
            <person name="Yamagata H."/>
            <person name="Yamada T."/>
            <person name="Ye Y."/>
            <person name="Shaw J.R."/>
            <person name="Andrews J."/>
            <person name="Crease T.J."/>
            <person name="Tang H."/>
            <person name="Lucas S.M."/>
            <person name="Robertson H.M."/>
            <person name="Bork P."/>
            <person name="Koonin E.V."/>
            <person name="Zdobnov E.M."/>
            <person name="Grigoriev I.V."/>
            <person name="Lynch M."/>
            <person name="Boore J.L."/>
        </authorList>
    </citation>
    <scope>NUCLEOTIDE SEQUENCE [LARGE SCALE GENOMIC DNA]</scope>
</reference>
<dbReference type="InterPro" id="IPR036047">
    <property type="entry name" value="F-box-like_dom_sf"/>
</dbReference>
<dbReference type="EMBL" id="GL732581">
    <property type="protein sequence ID" value="EFX74713.1"/>
    <property type="molecule type" value="Genomic_DNA"/>
</dbReference>
<dbReference type="KEGG" id="dpx:DAPPUDRAFT_324103"/>
<gene>
    <name evidence="1" type="ORF">DAPPUDRAFT_324103</name>
</gene>